<accession>A0ABN3QFS0</accession>
<dbReference type="SUPFAM" id="SSF52047">
    <property type="entry name" value="RNI-like"/>
    <property type="match status" value="1"/>
</dbReference>
<evidence type="ECO:0000313" key="2">
    <source>
        <dbReference type="EMBL" id="GAA2625329.1"/>
    </source>
</evidence>
<name>A0ABN3QFS0_9ACTN</name>
<reference evidence="2 3" key="1">
    <citation type="journal article" date="2019" name="Int. J. Syst. Evol. Microbiol.">
        <title>The Global Catalogue of Microorganisms (GCM) 10K type strain sequencing project: providing services to taxonomists for standard genome sequencing and annotation.</title>
        <authorList>
            <consortium name="The Broad Institute Genomics Platform"/>
            <consortium name="The Broad Institute Genome Sequencing Center for Infectious Disease"/>
            <person name="Wu L."/>
            <person name="Ma J."/>
        </authorList>
    </citation>
    <scope>NUCLEOTIDE SEQUENCE [LARGE SCALE GENOMIC DNA]</scope>
    <source>
        <strain evidence="2 3">JCM 6833</strain>
    </source>
</reference>
<dbReference type="Gene3D" id="3.80.10.10">
    <property type="entry name" value="Ribonuclease Inhibitor"/>
    <property type="match status" value="1"/>
</dbReference>
<evidence type="ECO:0000313" key="3">
    <source>
        <dbReference type="Proteomes" id="UP001501509"/>
    </source>
</evidence>
<keyword evidence="3" id="KW-1185">Reference proteome</keyword>
<sequence>MDREVFAARFAASARAAQEFAQTLVSEELPEPLVFRVRLNQSYDGHAPKLGELRFPEDGTQRRAVALSRCDAETVVAELWRDHYIPEWVNVAVVGETGVATVVEVVCCGRFTNDDSRLYHREEGAPPFHVLGPALPPGHDGTPFSIHTRTECWDRSGWEHLASVSNRVWSFSLMTEEFDGGLLSALPDMPGVEIFEHRACSLGAAALSAFLRFPRLRVLRLHLTQPSVFHAGALGGTLNALTDLTITDLPPRPWGQETLPEVAPQLTHVRLSAPEALWLDAAFSPSLSTVSLTAANVAGSTRLPAKLDSLTIRLTSATDEDLAKLIDGVTHVRSLSLRGTPVTDAIIPLLERYDLDHLDLVDTEVTATTLSRFHADHPKTSVLPRPDPSSRGPDDPRYR</sequence>
<dbReference type="Proteomes" id="UP001501509">
    <property type="component" value="Unassembled WGS sequence"/>
</dbReference>
<protein>
    <submittedName>
        <fullName evidence="2">Uncharacterized protein</fullName>
    </submittedName>
</protein>
<dbReference type="EMBL" id="BAAATD010000012">
    <property type="protein sequence ID" value="GAA2625329.1"/>
    <property type="molecule type" value="Genomic_DNA"/>
</dbReference>
<comment type="caution">
    <text evidence="2">The sequence shown here is derived from an EMBL/GenBank/DDBJ whole genome shotgun (WGS) entry which is preliminary data.</text>
</comment>
<gene>
    <name evidence="2" type="ORF">GCM10010411_72470</name>
</gene>
<dbReference type="InterPro" id="IPR032675">
    <property type="entry name" value="LRR_dom_sf"/>
</dbReference>
<feature type="region of interest" description="Disordered" evidence="1">
    <location>
        <begin position="376"/>
        <end position="399"/>
    </location>
</feature>
<evidence type="ECO:0000256" key="1">
    <source>
        <dbReference type="SAM" id="MobiDB-lite"/>
    </source>
</evidence>
<organism evidence="2 3">
    <name type="scientific">Actinomadura fulvescens</name>
    <dbReference type="NCBI Taxonomy" id="46160"/>
    <lineage>
        <taxon>Bacteria</taxon>
        <taxon>Bacillati</taxon>
        <taxon>Actinomycetota</taxon>
        <taxon>Actinomycetes</taxon>
        <taxon>Streptosporangiales</taxon>
        <taxon>Thermomonosporaceae</taxon>
        <taxon>Actinomadura</taxon>
    </lineage>
</organism>
<proteinExistence type="predicted"/>
<dbReference type="RefSeq" id="WP_344547009.1">
    <property type="nucleotide sequence ID" value="NZ_BAAATD010000012.1"/>
</dbReference>